<proteinExistence type="predicted"/>
<dbReference type="AlphaFoldDB" id="C0CSV8"/>
<reference evidence="1 2" key="1">
    <citation type="submission" date="2009-02" db="EMBL/GenBank/DDBJ databases">
        <title>Draft genome sequence of Clostridium asparagiforme (DSM 15981).</title>
        <authorList>
            <person name="Sudarsanam P."/>
            <person name="Ley R."/>
            <person name="Guruge J."/>
            <person name="Turnbaugh P.J."/>
            <person name="Mahowald M."/>
            <person name="Liep D."/>
            <person name="Gordon J."/>
        </authorList>
    </citation>
    <scope>NUCLEOTIDE SEQUENCE [LARGE SCALE GENOMIC DNA]</scope>
    <source>
        <strain evidence="1 2">DSM 15981</strain>
    </source>
</reference>
<dbReference type="EMBL" id="ACCJ01000005">
    <property type="protein sequence ID" value="EEG57834.1"/>
    <property type="molecule type" value="Genomic_DNA"/>
</dbReference>
<dbReference type="HOGENOM" id="CLU_3231542_0_0_9"/>
<name>C0CSV8_9FIRM</name>
<organism evidence="1 2">
    <name type="scientific">[Clostridium] asparagiforme DSM 15981</name>
    <dbReference type="NCBI Taxonomy" id="518636"/>
    <lineage>
        <taxon>Bacteria</taxon>
        <taxon>Bacillati</taxon>
        <taxon>Bacillota</taxon>
        <taxon>Clostridia</taxon>
        <taxon>Lachnospirales</taxon>
        <taxon>Lachnospiraceae</taxon>
        <taxon>Enterocloster</taxon>
    </lineage>
</organism>
<evidence type="ECO:0000313" key="1">
    <source>
        <dbReference type="EMBL" id="EEG57834.1"/>
    </source>
</evidence>
<accession>C0CSV8</accession>
<protein>
    <submittedName>
        <fullName evidence="1">Uncharacterized protein</fullName>
    </submittedName>
</protein>
<gene>
    <name evidence="1" type="ORF">CLOSTASPAR_00052</name>
</gene>
<sequence length="43" mass="5012">MFPIIASERRIVNTLFQIFAILEYCLRIFVFIRRIACPAPVLG</sequence>
<keyword evidence="2" id="KW-1185">Reference proteome</keyword>
<dbReference type="Proteomes" id="UP000004756">
    <property type="component" value="Unassembled WGS sequence"/>
</dbReference>
<comment type="caution">
    <text evidence="1">The sequence shown here is derived from an EMBL/GenBank/DDBJ whole genome shotgun (WGS) entry which is preliminary data.</text>
</comment>
<evidence type="ECO:0000313" key="2">
    <source>
        <dbReference type="Proteomes" id="UP000004756"/>
    </source>
</evidence>